<keyword evidence="2" id="KW-0732">Signal</keyword>
<feature type="signal peptide" evidence="2">
    <location>
        <begin position="1"/>
        <end position="21"/>
    </location>
</feature>
<feature type="region of interest" description="Disordered" evidence="1">
    <location>
        <begin position="25"/>
        <end position="90"/>
    </location>
</feature>
<dbReference type="Proteomes" id="UP001237642">
    <property type="component" value="Unassembled WGS sequence"/>
</dbReference>
<dbReference type="InterPro" id="IPR027410">
    <property type="entry name" value="TCP-1-like_intermed_sf"/>
</dbReference>
<feature type="compositionally biased region" description="Basic and acidic residues" evidence="1">
    <location>
        <begin position="25"/>
        <end position="46"/>
    </location>
</feature>
<evidence type="ECO:0000256" key="2">
    <source>
        <dbReference type="SAM" id="SignalP"/>
    </source>
</evidence>
<evidence type="ECO:0000313" key="4">
    <source>
        <dbReference type="Proteomes" id="UP001237642"/>
    </source>
</evidence>
<feature type="compositionally biased region" description="Low complexity" evidence="1">
    <location>
        <begin position="62"/>
        <end position="77"/>
    </location>
</feature>
<proteinExistence type="predicted"/>
<evidence type="ECO:0000313" key="3">
    <source>
        <dbReference type="EMBL" id="KAK1403236.1"/>
    </source>
</evidence>
<comment type="caution">
    <text evidence="3">The sequence shown here is derived from an EMBL/GenBank/DDBJ whole genome shotgun (WGS) entry which is preliminary data.</text>
</comment>
<feature type="chain" id="PRO_5042171197" evidence="2">
    <location>
        <begin position="22"/>
        <end position="190"/>
    </location>
</feature>
<reference evidence="3" key="1">
    <citation type="submission" date="2023-02" db="EMBL/GenBank/DDBJ databases">
        <title>Genome of toxic invasive species Heracleum sosnowskyi carries increased number of genes despite the absence of recent whole-genome duplications.</title>
        <authorList>
            <person name="Schelkunov M."/>
            <person name="Shtratnikova V."/>
            <person name="Makarenko M."/>
            <person name="Klepikova A."/>
            <person name="Omelchenko D."/>
            <person name="Novikova G."/>
            <person name="Obukhova E."/>
            <person name="Bogdanov V."/>
            <person name="Penin A."/>
            <person name="Logacheva M."/>
        </authorList>
    </citation>
    <scope>NUCLEOTIDE SEQUENCE</scope>
    <source>
        <strain evidence="3">Hsosn_3</strain>
        <tissue evidence="3">Leaf</tissue>
    </source>
</reference>
<evidence type="ECO:0000256" key="1">
    <source>
        <dbReference type="SAM" id="MobiDB-lite"/>
    </source>
</evidence>
<organism evidence="3 4">
    <name type="scientific">Heracleum sosnowskyi</name>
    <dbReference type="NCBI Taxonomy" id="360622"/>
    <lineage>
        <taxon>Eukaryota</taxon>
        <taxon>Viridiplantae</taxon>
        <taxon>Streptophyta</taxon>
        <taxon>Embryophyta</taxon>
        <taxon>Tracheophyta</taxon>
        <taxon>Spermatophyta</taxon>
        <taxon>Magnoliopsida</taxon>
        <taxon>eudicotyledons</taxon>
        <taxon>Gunneridae</taxon>
        <taxon>Pentapetalae</taxon>
        <taxon>asterids</taxon>
        <taxon>campanulids</taxon>
        <taxon>Apiales</taxon>
        <taxon>Apiaceae</taxon>
        <taxon>Apioideae</taxon>
        <taxon>apioid superclade</taxon>
        <taxon>Tordylieae</taxon>
        <taxon>Tordyliinae</taxon>
        <taxon>Heracleum</taxon>
    </lineage>
</organism>
<protein>
    <submittedName>
        <fullName evidence="3">Uncharacterized protein</fullName>
    </submittedName>
</protein>
<name>A0AAD8JGF7_9APIA</name>
<gene>
    <name evidence="3" type="ORF">POM88_002841</name>
</gene>
<dbReference type="Gene3D" id="3.30.260.10">
    <property type="entry name" value="TCP-1-like chaperonin intermediate domain"/>
    <property type="match status" value="1"/>
</dbReference>
<accession>A0AAD8JGF7</accession>
<keyword evidence="4" id="KW-1185">Reference proteome</keyword>
<dbReference type="AlphaFoldDB" id="A0AAD8JGF7"/>
<dbReference type="EMBL" id="JAUIZM010000001">
    <property type="protein sequence ID" value="KAK1403236.1"/>
    <property type="molecule type" value="Genomic_DNA"/>
</dbReference>
<sequence length="190" mass="20124">MARRIIVLGLILFVIIGMASAAKPAEHSDDAKEVAHGPSDDIREAADGPSNNIGTTDGNDDAAPVGGPVPAGAFPKGSNDVPSTPPGSSAASALEFSTIAGITATAAGNKMTIEEAKRSIHDALCVARNLINIEELSSISSRHSQMLWTLFTWHLQKIVVSSPLKHYLQLKISKLRRNETLIGKLQQLLL</sequence>
<reference evidence="3" key="2">
    <citation type="submission" date="2023-05" db="EMBL/GenBank/DDBJ databases">
        <authorList>
            <person name="Schelkunov M.I."/>
        </authorList>
    </citation>
    <scope>NUCLEOTIDE SEQUENCE</scope>
    <source>
        <strain evidence="3">Hsosn_3</strain>
        <tissue evidence="3">Leaf</tissue>
    </source>
</reference>